<evidence type="ECO:0000259" key="7">
    <source>
        <dbReference type="PROSITE" id="PS50228"/>
    </source>
</evidence>
<comment type="similarity">
    <text evidence="2">Belongs to the glycosyl hydrolase 35 family.</text>
</comment>
<evidence type="ECO:0000313" key="8">
    <source>
        <dbReference type="EMBL" id="TQE01676.1"/>
    </source>
</evidence>
<dbReference type="PROSITE" id="PS50228">
    <property type="entry name" value="SUEL_LECTIN"/>
    <property type="match status" value="1"/>
</dbReference>
<dbReference type="EC" id="3.2.1.23" evidence="3"/>
<evidence type="ECO:0000313" key="9">
    <source>
        <dbReference type="Proteomes" id="UP000315295"/>
    </source>
</evidence>
<name>A0A540MSA1_MALBA</name>
<accession>A0A540MSA1</accession>
<dbReference type="GO" id="GO:0004565">
    <property type="term" value="F:beta-galactosidase activity"/>
    <property type="evidence" value="ECO:0007669"/>
    <property type="project" value="UniProtKB-EC"/>
</dbReference>
<keyword evidence="4" id="KW-0732">Signal</keyword>
<keyword evidence="6" id="KW-0326">Glycosidase</keyword>
<evidence type="ECO:0000256" key="5">
    <source>
        <dbReference type="ARBA" id="ARBA00022801"/>
    </source>
</evidence>
<evidence type="ECO:0000256" key="3">
    <source>
        <dbReference type="ARBA" id="ARBA00012756"/>
    </source>
</evidence>
<evidence type="ECO:0000256" key="1">
    <source>
        <dbReference type="ARBA" id="ARBA00001412"/>
    </source>
</evidence>
<evidence type="ECO:0000256" key="6">
    <source>
        <dbReference type="ARBA" id="ARBA00023295"/>
    </source>
</evidence>
<protein>
    <recommendedName>
        <fullName evidence="3">beta-galactosidase</fullName>
        <ecNumber evidence="3">3.2.1.23</ecNumber>
    </recommendedName>
</protein>
<comment type="catalytic activity">
    <reaction evidence="1">
        <text>Hydrolysis of terminal non-reducing beta-D-galactose residues in beta-D-galactosides.</text>
        <dbReference type="EC" id="3.2.1.23"/>
    </reaction>
</comment>
<feature type="domain" description="SUEL-type lectin" evidence="7">
    <location>
        <begin position="89"/>
        <end position="169"/>
    </location>
</feature>
<dbReference type="EMBL" id="VIEB01000190">
    <property type="protein sequence ID" value="TQE01676.1"/>
    <property type="molecule type" value="Genomic_DNA"/>
</dbReference>
<organism evidence="8 9">
    <name type="scientific">Malus baccata</name>
    <name type="common">Siberian crab apple</name>
    <name type="synonym">Pyrus baccata</name>
    <dbReference type="NCBI Taxonomy" id="106549"/>
    <lineage>
        <taxon>Eukaryota</taxon>
        <taxon>Viridiplantae</taxon>
        <taxon>Streptophyta</taxon>
        <taxon>Embryophyta</taxon>
        <taxon>Tracheophyta</taxon>
        <taxon>Spermatophyta</taxon>
        <taxon>Magnoliopsida</taxon>
        <taxon>eudicotyledons</taxon>
        <taxon>Gunneridae</taxon>
        <taxon>Pentapetalae</taxon>
        <taxon>rosids</taxon>
        <taxon>fabids</taxon>
        <taxon>Rosales</taxon>
        <taxon>Rosaceae</taxon>
        <taxon>Amygdaloideae</taxon>
        <taxon>Maleae</taxon>
        <taxon>Malus</taxon>
    </lineage>
</organism>
<dbReference type="Proteomes" id="UP000315295">
    <property type="component" value="Unassembled WGS sequence"/>
</dbReference>
<dbReference type="InterPro" id="IPR000922">
    <property type="entry name" value="Lectin_gal-bd_dom"/>
</dbReference>
<keyword evidence="5" id="KW-0378">Hydrolase</keyword>
<sequence length="169" mass="18654">MQTDISIVCHHEKLTSYCFWTRYHVPRSWFKQSGNVLVIFEEKGGDPSKIEFSRRKITGVCALVAENYPSIDLESWNEGSGSNKTVATVHLGCPEDTHISSVKFASFGNPTGACGSYAQGNCHDPNSISVVEKVCLNKSQCDIELTEENFNKGSCLSEPKKLAVEVECN</sequence>
<comment type="caution">
    <text evidence="8">The sequence shown here is derived from an EMBL/GenBank/DDBJ whole genome shotgun (WGS) entry which is preliminary data.</text>
</comment>
<dbReference type="FunFam" id="2.60.120.740:FF:000002">
    <property type="entry name" value="Beta-galactosidase"/>
    <property type="match status" value="1"/>
</dbReference>
<keyword evidence="9" id="KW-1185">Reference proteome</keyword>
<dbReference type="Pfam" id="PF02140">
    <property type="entry name" value="SUEL_Lectin"/>
    <property type="match status" value="1"/>
</dbReference>
<evidence type="ECO:0000256" key="2">
    <source>
        <dbReference type="ARBA" id="ARBA00009809"/>
    </source>
</evidence>
<proteinExistence type="inferred from homology"/>
<dbReference type="InterPro" id="IPR043159">
    <property type="entry name" value="Lectin_gal-bd_sf"/>
</dbReference>
<dbReference type="Gene3D" id="2.60.120.740">
    <property type="match status" value="1"/>
</dbReference>
<dbReference type="STRING" id="106549.A0A540MSA1"/>
<dbReference type="CDD" id="cd22842">
    <property type="entry name" value="Gal_Rha_Lectin_BGal"/>
    <property type="match status" value="1"/>
</dbReference>
<reference evidence="8 9" key="1">
    <citation type="journal article" date="2019" name="G3 (Bethesda)">
        <title>Sequencing of a Wild Apple (Malus baccata) Genome Unravels the Differences Between Cultivated and Wild Apple Species Regarding Disease Resistance and Cold Tolerance.</title>
        <authorList>
            <person name="Chen X."/>
        </authorList>
    </citation>
    <scope>NUCLEOTIDE SEQUENCE [LARGE SCALE GENOMIC DNA]</scope>
    <source>
        <strain evidence="9">cv. Shandingzi</strain>
        <tissue evidence="8">Leaves</tissue>
    </source>
</reference>
<dbReference type="GO" id="GO:0030246">
    <property type="term" value="F:carbohydrate binding"/>
    <property type="evidence" value="ECO:0007669"/>
    <property type="project" value="InterPro"/>
</dbReference>
<evidence type="ECO:0000256" key="4">
    <source>
        <dbReference type="ARBA" id="ARBA00022729"/>
    </source>
</evidence>
<gene>
    <name evidence="8" type="ORF">C1H46_012740</name>
</gene>
<dbReference type="AlphaFoldDB" id="A0A540MSA1"/>